<protein>
    <submittedName>
        <fullName evidence="2">Substrate-binding periplasmic protein</fullName>
    </submittedName>
</protein>
<name>A0ABW1XN15_9ALTE</name>
<dbReference type="RefSeq" id="WP_131257675.1">
    <property type="nucleotide sequence ID" value="NZ_JBHSUS010000001.1"/>
</dbReference>
<evidence type="ECO:0000313" key="3">
    <source>
        <dbReference type="Proteomes" id="UP001596364"/>
    </source>
</evidence>
<dbReference type="Gene3D" id="3.40.190.10">
    <property type="entry name" value="Periplasmic binding protein-like II"/>
    <property type="match status" value="2"/>
</dbReference>
<accession>A0ABW1XN15</accession>
<sequence>MRLTLPSVLILFLTLASASVVRSQSVQLVPAYAYHLKPPFILDITAEKGLYFDLSTVLSTPGKIEFYTVFVPRKRIERMLESKKLDGIIIGVNPTWFGDLNENKYHWSPAFFHDRDEFISLPKNHFEYVDDESLQGHILAGVRGFYYHHVESLVRNNNMQRIDTIGEHEVLQLILRERADIGIVSRSTFDYLRTHEHPEFNLLHVSTKPHDSFARRILIMPENKELAEYIDTRLQSEDFRQRWQAVLDSYAVKNNY</sequence>
<feature type="signal peptide" evidence="1">
    <location>
        <begin position="1"/>
        <end position="18"/>
    </location>
</feature>
<comment type="caution">
    <text evidence="2">The sequence shown here is derived from an EMBL/GenBank/DDBJ whole genome shotgun (WGS) entry which is preliminary data.</text>
</comment>
<evidence type="ECO:0000256" key="1">
    <source>
        <dbReference type="SAM" id="SignalP"/>
    </source>
</evidence>
<dbReference type="Proteomes" id="UP001596364">
    <property type="component" value="Unassembled WGS sequence"/>
</dbReference>
<reference evidence="3" key="1">
    <citation type="journal article" date="2019" name="Int. J. Syst. Evol. Microbiol.">
        <title>The Global Catalogue of Microorganisms (GCM) 10K type strain sequencing project: providing services to taxonomists for standard genome sequencing and annotation.</title>
        <authorList>
            <consortium name="The Broad Institute Genomics Platform"/>
            <consortium name="The Broad Institute Genome Sequencing Center for Infectious Disease"/>
            <person name="Wu L."/>
            <person name="Ma J."/>
        </authorList>
    </citation>
    <scope>NUCLEOTIDE SEQUENCE [LARGE SCALE GENOMIC DNA]</scope>
    <source>
        <strain evidence="3">CGMCC 1.16031</strain>
    </source>
</reference>
<gene>
    <name evidence="2" type="ORF">ACFP85_15565</name>
</gene>
<feature type="chain" id="PRO_5045967976" evidence="1">
    <location>
        <begin position="19"/>
        <end position="256"/>
    </location>
</feature>
<dbReference type="SUPFAM" id="SSF53850">
    <property type="entry name" value="Periplasmic binding protein-like II"/>
    <property type="match status" value="1"/>
</dbReference>
<keyword evidence="3" id="KW-1185">Reference proteome</keyword>
<organism evidence="2 3">
    <name type="scientific">Pseudobowmanella zhangzhouensis</name>
    <dbReference type="NCBI Taxonomy" id="1537679"/>
    <lineage>
        <taxon>Bacteria</taxon>
        <taxon>Pseudomonadati</taxon>
        <taxon>Pseudomonadota</taxon>
        <taxon>Gammaproteobacteria</taxon>
        <taxon>Alteromonadales</taxon>
        <taxon>Alteromonadaceae</taxon>
    </lineage>
</organism>
<evidence type="ECO:0000313" key="2">
    <source>
        <dbReference type="EMBL" id="MFC6441571.1"/>
    </source>
</evidence>
<keyword evidence="1" id="KW-0732">Signal</keyword>
<proteinExistence type="predicted"/>
<dbReference type="EMBL" id="JBHSUS010000001">
    <property type="protein sequence ID" value="MFC6441571.1"/>
    <property type="molecule type" value="Genomic_DNA"/>
</dbReference>